<evidence type="ECO:0000256" key="2">
    <source>
        <dbReference type="ARBA" id="ARBA00022475"/>
    </source>
</evidence>
<dbReference type="InterPro" id="IPR003339">
    <property type="entry name" value="ABC/ECF_trnsptr_transmembrane"/>
</dbReference>
<evidence type="ECO:0000256" key="4">
    <source>
        <dbReference type="ARBA" id="ARBA00022989"/>
    </source>
</evidence>
<reference evidence="7 8" key="1">
    <citation type="submission" date="2022-03" db="EMBL/GenBank/DDBJ databases">
        <title>Streptomyces yunnanensis P86,complete genome.</title>
        <authorList>
            <person name="Chen S."/>
            <person name="Zhang Q."/>
        </authorList>
    </citation>
    <scope>NUCLEOTIDE SEQUENCE [LARGE SCALE GENOMIC DNA]</scope>
    <source>
        <strain evidence="7 8">P86</strain>
    </source>
</reference>
<evidence type="ECO:0000313" key="8">
    <source>
        <dbReference type="Proteomes" id="UP001218629"/>
    </source>
</evidence>
<proteinExistence type="predicted"/>
<keyword evidence="3 6" id="KW-0812">Transmembrane</keyword>
<dbReference type="EMBL" id="CP095749">
    <property type="protein sequence ID" value="WEB44056.1"/>
    <property type="molecule type" value="Genomic_DNA"/>
</dbReference>
<comment type="subcellular location">
    <subcellularLocation>
        <location evidence="1">Membrane</location>
        <topology evidence="1">Multi-pass membrane protein</topology>
    </subcellularLocation>
</comment>
<dbReference type="InterPro" id="IPR051611">
    <property type="entry name" value="ECF_transporter_component"/>
</dbReference>
<gene>
    <name evidence="7" type="ORF">MOV08_35420</name>
</gene>
<feature type="transmembrane region" description="Helical" evidence="6">
    <location>
        <begin position="211"/>
        <end position="229"/>
    </location>
</feature>
<evidence type="ECO:0000256" key="3">
    <source>
        <dbReference type="ARBA" id="ARBA00022692"/>
    </source>
</evidence>
<evidence type="ECO:0000256" key="5">
    <source>
        <dbReference type="ARBA" id="ARBA00023136"/>
    </source>
</evidence>
<organism evidence="7 8">
    <name type="scientific">Streptomyces yunnanensis</name>
    <dbReference type="NCBI Taxonomy" id="156453"/>
    <lineage>
        <taxon>Bacteria</taxon>
        <taxon>Bacillati</taxon>
        <taxon>Actinomycetota</taxon>
        <taxon>Actinomycetes</taxon>
        <taxon>Kitasatosporales</taxon>
        <taxon>Streptomycetaceae</taxon>
        <taxon>Streptomyces</taxon>
    </lineage>
</organism>
<keyword evidence="5 6" id="KW-0472">Membrane</keyword>
<accession>A0ABY8AHC5</accession>
<dbReference type="RefSeq" id="WP_275310327.1">
    <property type="nucleotide sequence ID" value="NZ_CP095749.1"/>
</dbReference>
<sequence length="231" mass="24876">MHSRGWFDVRTRLIAVIVVDLLLLSSGTRFIQVPALLVLAVLLVSERAIRGAAWFTGAWAACMALSRWVLPHVPGGAVITTALLYTVPYVIAAGYGYYFVRSTTPSELSGGLNRMRVPRFVITPLAVMLRFTATVREDAVAITDAMRLRGLFGRAAAVRHPLRTVEYVLVPLLAAAVRSGEDLAASAMCRGLGAPVRPTTTARLGFGIRDAALALTVLALAALATFWKLTE</sequence>
<name>A0ABY8AHC5_9ACTN</name>
<keyword evidence="2" id="KW-1003">Cell membrane</keyword>
<protein>
    <submittedName>
        <fullName evidence="7">Energy-coupling factor transporter transmembrane protein EcfT</fullName>
    </submittedName>
</protein>
<dbReference type="Pfam" id="PF02361">
    <property type="entry name" value="CbiQ"/>
    <property type="match status" value="1"/>
</dbReference>
<keyword evidence="8" id="KW-1185">Reference proteome</keyword>
<dbReference type="CDD" id="cd16914">
    <property type="entry name" value="EcfT"/>
    <property type="match status" value="1"/>
</dbReference>
<dbReference type="PANTHER" id="PTHR34857">
    <property type="entry name" value="SLL0384 PROTEIN"/>
    <property type="match status" value="1"/>
</dbReference>
<evidence type="ECO:0000256" key="1">
    <source>
        <dbReference type="ARBA" id="ARBA00004141"/>
    </source>
</evidence>
<keyword evidence="4 6" id="KW-1133">Transmembrane helix</keyword>
<feature type="transmembrane region" description="Helical" evidence="6">
    <location>
        <begin position="13"/>
        <end position="44"/>
    </location>
</feature>
<feature type="transmembrane region" description="Helical" evidence="6">
    <location>
        <begin position="76"/>
        <end position="100"/>
    </location>
</feature>
<evidence type="ECO:0000313" key="7">
    <source>
        <dbReference type="EMBL" id="WEB44056.1"/>
    </source>
</evidence>
<evidence type="ECO:0000256" key="6">
    <source>
        <dbReference type="SAM" id="Phobius"/>
    </source>
</evidence>
<dbReference type="Proteomes" id="UP001218629">
    <property type="component" value="Chromosome"/>
</dbReference>
<dbReference type="PANTHER" id="PTHR34857:SF2">
    <property type="entry name" value="SLL0384 PROTEIN"/>
    <property type="match status" value="1"/>
</dbReference>